<dbReference type="SUPFAM" id="SSF69593">
    <property type="entry name" value="Glycerol-3-phosphate (1)-acyltransferase"/>
    <property type="match status" value="1"/>
</dbReference>
<dbReference type="PANTHER" id="PTHR10434:SF66">
    <property type="entry name" value="PHOSPHOLIPID_GLYCEROL ACYLTRANSFERASE DOMAIN-CONTAINING PROTEIN"/>
    <property type="match status" value="1"/>
</dbReference>
<dbReference type="AlphaFoldDB" id="D8DUT6"/>
<evidence type="ECO:0000256" key="3">
    <source>
        <dbReference type="ARBA" id="ARBA00023315"/>
    </source>
</evidence>
<dbReference type="CDD" id="cd07989">
    <property type="entry name" value="LPLAT_AGPAT-like"/>
    <property type="match status" value="1"/>
</dbReference>
<dbReference type="STRING" id="77095.SAMN05216455_101498"/>
<accession>D8DUT6</accession>
<name>D8DUT6_9BACT</name>
<proteinExistence type="predicted"/>
<dbReference type="Pfam" id="PF01553">
    <property type="entry name" value="Acyltransferase"/>
    <property type="match status" value="1"/>
</dbReference>
<keyword evidence="5" id="KW-1185">Reference proteome</keyword>
<dbReference type="EMBL" id="ADWO01000026">
    <property type="protein sequence ID" value="EFI72776.1"/>
    <property type="molecule type" value="Genomic_DNA"/>
</dbReference>
<dbReference type="GO" id="GO:0003841">
    <property type="term" value="F:1-acylglycerol-3-phosphate O-acyltransferase activity"/>
    <property type="evidence" value="ECO:0007669"/>
    <property type="project" value="TreeGrafter"/>
</dbReference>
<dbReference type="SMART" id="SM00563">
    <property type="entry name" value="PlsC"/>
    <property type="match status" value="1"/>
</dbReference>
<evidence type="ECO:0000313" key="5">
    <source>
        <dbReference type="Proteomes" id="UP000004524"/>
    </source>
</evidence>
<evidence type="ECO:0000256" key="1">
    <source>
        <dbReference type="ARBA" id="ARBA00005189"/>
    </source>
</evidence>
<keyword evidence="3 4" id="KW-0012">Acyltransferase</keyword>
<dbReference type="PANTHER" id="PTHR10434">
    <property type="entry name" value="1-ACYL-SN-GLYCEROL-3-PHOSPHATE ACYLTRANSFERASE"/>
    <property type="match status" value="1"/>
</dbReference>
<keyword evidence="2 4" id="KW-0808">Transferase</keyword>
<protein>
    <submittedName>
        <fullName evidence="4">1-acyl-sn-glycerol-3-phosphate acyltransferase</fullName>
    </submittedName>
</protein>
<gene>
    <name evidence="4" type="ORF">PBR_1839</name>
</gene>
<dbReference type="Proteomes" id="UP000004524">
    <property type="component" value="Unassembled WGS sequence"/>
</dbReference>
<sequence>MMKYLYRLYQLFIFLPIFLVLCILTSLSTCIGCWLGDGHFWGYYPGKIWSWLVVKLLFIPVKVEGREHLVENQSYVFVANHQGAFDIFLIYGFLNRNFKWMMKKAIRKIPLVGVACEYAHHIFLDKSGPKKIRKSYEQAESVLKEGMSLVVFPEGARTFTGHMGVFRRGAFMLADELQLPVCPLTINGSFNIKPRMKDLFWVFWHPMKLTIHEPIEPIGKGADNIKNQMDKSYEVIMSALEPKYQGFVENPDQ</sequence>
<comment type="caution">
    <text evidence="4">The sequence shown here is derived from an EMBL/GenBank/DDBJ whole genome shotgun (WGS) entry which is preliminary data.</text>
</comment>
<organism evidence="4 5">
    <name type="scientific">Segatella baroniae B14</name>
    <dbReference type="NCBI Taxonomy" id="752555"/>
    <lineage>
        <taxon>Bacteria</taxon>
        <taxon>Pseudomonadati</taxon>
        <taxon>Bacteroidota</taxon>
        <taxon>Bacteroidia</taxon>
        <taxon>Bacteroidales</taxon>
        <taxon>Prevotellaceae</taxon>
        <taxon>Segatella</taxon>
    </lineage>
</organism>
<evidence type="ECO:0000256" key="2">
    <source>
        <dbReference type="ARBA" id="ARBA00022679"/>
    </source>
</evidence>
<evidence type="ECO:0000313" key="4">
    <source>
        <dbReference type="EMBL" id="EFI72776.1"/>
    </source>
</evidence>
<dbReference type="InterPro" id="IPR002123">
    <property type="entry name" value="Plipid/glycerol_acylTrfase"/>
</dbReference>
<dbReference type="GO" id="GO:0006654">
    <property type="term" value="P:phosphatidic acid biosynthetic process"/>
    <property type="evidence" value="ECO:0007669"/>
    <property type="project" value="TreeGrafter"/>
</dbReference>
<comment type="pathway">
    <text evidence="1">Lipid metabolism.</text>
</comment>
<reference evidence="4 5" key="1">
    <citation type="journal article" date="2010" name="Microb. Ecol.">
        <title>Comparative genome analysis of Prevotella ruminicola and Prevotella bryantii: insights into their environmental niche.</title>
        <authorList>
            <consortium name="North American Consortium for Rumen Bacteria"/>
            <person name="Purushe J."/>
            <person name="Fouts D.E."/>
            <person name="Morrison M."/>
            <person name="White B.A."/>
            <person name="Mackie R.I."/>
            <person name="Coutinho P.M."/>
            <person name="Henrissat B."/>
            <person name="Nelson K.E."/>
        </authorList>
    </citation>
    <scope>NUCLEOTIDE SEQUENCE [LARGE SCALE GENOMIC DNA]</scope>
    <source>
        <strain evidence="4 5">B14</strain>
    </source>
</reference>